<reference evidence="13" key="1">
    <citation type="submission" date="2022-05" db="EMBL/GenBank/DDBJ databases">
        <title>Single-amplified genomics reveal most streamlined microbe among free-living bacteria.</title>
        <authorList>
            <person name="Roda-Garcia J."/>
            <person name="Haro-Moreno J.M."/>
            <person name="Rodriguez-Valera F."/>
            <person name="Almagro-Moreno S."/>
            <person name="Lopez-Perez M."/>
        </authorList>
    </citation>
    <scope>NUCLEOTIDE SEQUENCE</scope>
    <source>
        <strain evidence="13">TMED112-D2-2</strain>
    </source>
</reference>
<evidence type="ECO:0000256" key="5">
    <source>
        <dbReference type="ARBA" id="ARBA00022723"/>
    </source>
</evidence>
<evidence type="ECO:0000256" key="10">
    <source>
        <dbReference type="RuleBase" id="RU000623"/>
    </source>
</evidence>
<comment type="similarity">
    <text evidence="2 8 10">Belongs to the bacterioferritin family.</text>
</comment>
<dbReference type="AlphaFoldDB" id="A0A9Q8TXK7"/>
<feature type="binding site" evidence="9">
    <location>
        <position position="127"/>
    </location>
    <ligand>
        <name>Fe cation</name>
        <dbReference type="ChEBI" id="CHEBI:24875"/>
        <label>2</label>
    </ligand>
</feature>
<dbReference type="PANTHER" id="PTHR30295:SF0">
    <property type="entry name" value="BACTERIOFERRITIN"/>
    <property type="match status" value="1"/>
</dbReference>
<evidence type="ECO:0000256" key="11">
    <source>
        <dbReference type="SAM" id="Coils"/>
    </source>
</evidence>
<evidence type="ECO:0000256" key="3">
    <source>
        <dbReference type="ARBA" id="ARBA00022434"/>
    </source>
</evidence>
<accession>A0A9Q8TXK7</accession>
<dbReference type="EC" id="1.16.3.1" evidence="8"/>
<dbReference type="GO" id="GO:0140315">
    <property type="term" value="F:iron ion sequestering activity"/>
    <property type="evidence" value="ECO:0007669"/>
    <property type="project" value="UniProtKB-ARBA"/>
</dbReference>
<comment type="function">
    <text evidence="8">Iron-storage protein, whose ferroxidase center binds Fe(2+), oxidizes it using dioxygen to Fe(3+), and participates in the subsequent Fe(3+) oxide mineral core formation within the central cavity of the BFR protein shell.</text>
</comment>
<feature type="binding site" evidence="9">
    <location>
        <position position="51"/>
    </location>
    <ligand>
        <name>Fe cation</name>
        <dbReference type="ChEBI" id="CHEBI:24875"/>
        <label>2</label>
    </ligand>
</feature>
<sequence length="156" mass="18119">MQGNDKVIQHLNKILYNELRAINQYFLHSRMLSDWGFNKFAEYEYGESMDEMKHADQLIQRILFLEGLPNLQDLGALYIAEDPIEVLNNDLKLENEAIPDLKEAIILCESVKDFVSRDLLKSILESEEEHVDHLETQLELVQRVGNENFLQSLISA</sequence>
<dbReference type="GO" id="GO:0006826">
    <property type="term" value="P:iron ion transport"/>
    <property type="evidence" value="ECO:0007669"/>
    <property type="project" value="InterPro"/>
</dbReference>
<proteinExistence type="inferred from homology"/>
<dbReference type="GO" id="GO:0008199">
    <property type="term" value="F:ferric iron binding"/>
    <property type="evidence" value="ECO:0007669"/>
    <property type="project" value="InterPro"/>
</dbReference>
<evidence type="ECO:0000256" key="8">
    <source>
        <dbReference type="PIRNR" id="PIRNR002560"/>
    </source>
</evidence>
<evidence type="ECO:0000256" key="7">
    <source>
        <dbReference type="ARBA" id="ARBA00036243"/>
    </source>
</evidence>
<comment type="cofactor">
    <cofactor evidence="1">
        <name>heme b</name>
        <dbReference type="ChEBI" id="CHEBI:60344"/>
    </cofactor>
</comment>
<protein>
    <recommendedName>
        <fullName evidence="8 10">Bacterioferritin</fullName>
        <ecNumber evidence="8">1.16.3.1</ecNumber>
    </recommendedName>
</protein>
<keyword evidence="3 8" id="KW-0409">Iron storage</keyword>
<feature type="binding site" description="axial binding residue" evidence="9">
    <location>
        <position position="52"/>
    </location>
    <ligand>
        <name>heme b</name>
        <dbReference type="ChEBI" id="CHEBI:60344"/>
        <note>ligand shared between dimeric partners</note>
    </ligand>
    <ligandPart>
        <name>Fe</name>
        <dbReference type="ChEBI" id="CHEBI:18248"/>
    </ligandPart>
</feature>
<organism evidence="13 14">
    <name type="scientific">SAR86 cluster bacterium</name>
    <dbReference type="NCBI Taxonomy" id="2030880"/>
    <lineage>
        <taxon>Bacteria</taxon>
        <taxon>Pseudomonadati</taxon>
        <taxon>Pseudomonadota</taxon>
        <taxon>Gammaproteobacteria</taxon>
        <taxon>SAR86 cluster</taxon>
    </lineage>
</organism>
<evidence type="ECO:0000256" key="2">
    <source>
        <dbReference type="ARBA" id="ARBA00008093"/>
    </source>
</evidence>
<keyword evidence="13" id="KW-0560">Oxidoreductase</keyword>
<evidence type="ECO:0000313" key="13">
    <source>
        <dbReference type="EMBL" id="URQ62724.1"/>
    </source>
</evidence>
<dbReference type="PIRSF" id="PIRSF002560">
    <property type="entry name" value="Bacterioferritin"/>
    <property type="match status" value="1"/>
</dbReference>
<feature type="binding site" evidence="9">
    <location>
        <position position="130"/>
    </location>
    <ligand>
        <name>Fe cation</name>
        <dbReference type="ChEBI" id="CHEBI:24875"/>
        <label>2</label>
    </ligand>
</feature>
<dbReference type="PRINTS" id="PR00601">
    <property type="entry name" value="BACFERRITIN"/>
</dbReference>
<dbReference type="GO" id="GO:0005829">
    <property type="term" value="C:cytosol"/>
    <property type="evidence" value="ECO:0007669"/>
    <property type="project" value="TreeGrafter"/>
</dbReference>
<evidence type="ECO:0000313" key="14">
    <source>
        <dbReference type="Proteomes" id="UP001056381"/>
    </source>
</evidence>
<name>A0A9Q8TXK7_9GAMM</name>
<dbReference type="InterPro" id="IPR002024">
    <property type="entry name" value="Bacterioferritin"/>
</dbReference>
<dbReference type="Pfam" id="PF00210">
    <property type="entry name" value="Ferritin"/>
    <property type="match status" value="1"/>
</dbReference>
<dbReference type="GO" id="GO:0006879">
    <property type="term" value="P:intracellular iron ion homeostasis"/>
    <property type="evidence" value="ECO:0007669"/>
    <property type="project" value="UniProtKB-KW"/>
</dbReference>
<dbReference type="SUPFAM" id="SSF47240">
    <property type="entry name" value="Ferritin-like"/>
    <property type="match status" value="1"/>
</dbReference>
<feature type="binding site" evidence="9">
    <location>
        <position position="94"/>
    </location>
    <ligand>
        <name>Fe cation</name>
        <dbReference type="ChEBI" id="CHEBI:24875"/>
        <label>2</label>
    </ligand>
</feature>
<dbReference type="InterPro" id="IPR012347">
    <property type="entry name" value="Ferritin-like"/>
</dbReference>
<evidence type="ECO:0000259" key="12">
    <source>
        <dbReference type="PROSITE" id="PS50905"/>
    </source>
</evidence>
<dbReference type="EMBL" id="CP097966">
    <property type="protein sequence ID" value="URQ62724.1"/>
    <property type="molecule type" value="Genomic_DNA"/>
</dbReference>
<keyword evidence="11" id="KW-0175">Coiled coil</keyword>
<keyword evidence="14" id="KW-1185">Reference proteome</keyword>
<dbReference type="FunFam" id="1.20.1260.10:FF:000005">
    <property type="entry name" value="Bacterioferritin"/>
    <property type="match status" value="1"/>
</dbReference>
<dbReference type="GO" id="GO:0020037">
    <property type="term" value="F:heme binding"/>
    <property type="evidence" value="ECO:0007669"/>
    <property type="project" value="TreeGrafter"/>
</dbReference>
<evidence type="ECO:0000256" key="1">
    <source>
        <dbReference type="ARBA" id="ARBA00001970"/>
    </source>
</evidence>
<dbReference type="Gene3D" id="1.20.1260.10">
    <property type="match status" value="1"/>
</dbReference>
<keyword evidence="5 8" id="KW-0479">Metal-binding</keyword>
<dbReference type="PROSITE" id="PS00549">
    <property type="entry name" value="BACTERIOFERRITIN"/>
    <property type="match status" value="1"/>
</dbReference>
<dbReference type="InterPro" id="IPR008331">
    <property type="entry name" value="Ferritin_DPS_dom"/>
</dbReference>
<dbReference type="Proteomes" id="UP001056381">
    <property type="component" value="Chromosome"/>
</dbReference>
<evidence type="ECO:0000256" key="6">
    <source>
        <dbReference type="ARBA" id="ARBA00023004"/>
    </source>
</evidence>
<feature type="binding site" evidence="9">
    <location>
        <position position="127"/>
    </location>
    <ligand>
        <name>Fe cation</name>
        <dbReference type="ChEBI" id="CHEBI:24875"/>
        <label>1</label>
    </ligand>
</feature>
<dbReference type="CDD" id="cd00907">
    <property type="entry name" value="Bacterioferritin"/>
    <property type="match status" value="1"/>
</dbReference>
<feature type="binding site" evidence="9">
    <location>
        <position position="54"/>
    </location>
    <ligand>
        <name>Fe cation</name>
        <dbReference type="ChEBI" id="CHEBI:24875"/>
        <label>1</label>
    </ligand>
</feature>
<keyword evidence="6 8" id="KW-0408">Iron</keyword>
<feature type="binding site" evidence="9">
    <location>
        <position position="51"/>
    </location>
    <ligand>
        <name>Fe cation</name>
        <dbReference type="ChEBI" id="CHEBI:24875"/>
        <label>1</label>
    </ligand>
</feature>
<feature type="binding site" evidence="9">
    <location>
        <position position="50"/>
    </location>
    <ligand>
        <name>Fe cation</name>
        <dbReference type="ChEBI" id="CHEBI:24875"/>
        <label>3</label>
    </ligand>
</feature>
<feature type="coiled-coil region" evidence="11">
    <location>
        <begin position="84"/>
        <end position="144"/>
    </location>
</feature>
<gene>
    <name evidence="13" type="primary">bfr</name>
    <name evidence="13" type="ORF">M9B40_03055</name>
</gene>
<dbReference type="NCBIfam" id="TIGR00754">
    <property type="entry name" value="bfr"/>
    <property type="match status" value="1"/>
</dbReference>
<comment type="catalytic activity">
    <reaction evidence="7">
        <text>Fe(2+)(in) = Fe(2+)(out)</text>
        <dbReference type="Rhea" id="RHEA:28486"/>
        <dbReference type="ChEBI" id="CHEBI:29033"/>
    </reaction>
</comment>
<dbReference type="InterPro" id="IPR009078">
    <property type="entry name" value="Ferritin-like_SF"/>
</dbReference>
<comment type="catalytic activity">
    <reaction evidence="8">
        <text>4 Fe(2+) + O2 + 4 H(+) = 4 Fe(3+) + 2 H2O</text>
        <dbReference type="Rhea" id="RHEA:11148"/>
        <dbReference type="ChEBI" id="CHEBI:15377"/>
        <dbReference type="ChEBI" id="CHEBI:15378"/>
        <dbReference type="ChEBI" id="CHEBI:15379"/>
        <dbReference type="ChEBI" id="CHEBI:29033"/>
        <dbReference type="ChEBI" id="CHEBI:29034"/>
        <dbReference type="EC" id="1.16.3.1"/>
    </reaction>
</comment>
<evidence type="ECO:0000256" key="9">
    <source>
        <dbReference type="PIRSR" id="PIRSR002560-1"/>
    </source>
</evidence>
<keyword evidence="4 10" id="KW-0349">Heme</keyword>
<dbReference type="PROSITE" id="PS50905">
    <property type="entry name" value="FERRITIN_LIKE"/>
    <property type="match status" value="1"/>
</dbReference>
<feature type="domain" description="Ferritin-like diiron" evidence="12">
    <location>
        <begin position="1"/>
        <end position="145"/>
    </location>
</feature>
<dbReference type="InterPro" id="IPR009040">
    <property type="entry name" value="Ferritin-like_diiron"/>
</dbReference>
<dbReference type="PANTHER" id="PTHR30295">
    <property type="entry name" value="BACTERIOFERRITIN"/>
    <property type="match status" value="1"/>
</dbReference>
<evidence type="ECO:0000256" key="4">
    <source>
        <dbReference type="ARBA" id="ARBA00022617"/>
    </source>
</evidence>
<dbReference type="GO" id="GO:0004322">
    <property type="term" value="F:ferroxidase activity"/>
    <property type="evidence" value="ECO:0007669"/>
    <property type="project" value="UniProtKB-EC"/>
</dbReference>
<feature type="binding site" evidence="9">
    <location>
        <position position="18"/>
    </location>
    <ligand>
        <name>Fe cation</name>
        <dbReference type="ChEBI" id="CHEBI:24875"/>
        <label>1</label>
    </ligand>
</feature>